<evidence type="ECO:0000256" key="4">
    <source>
        <dbReference type="ARBA" id="ARBA00022840"/>
    </source>
</evidence>
<evidence type="ECO:0000313" key="9">
    <source>
        <dbReference type="Proteomes" id="UP001500635"/>
    </source>
</evidence>
<dbReference type="Gene3D" id="3.40.50.300">
    <property type="entry name" value="P-loop containing nucleotide triphosphate hydrolases"/>
    <property type="match status" value="1"/>
</dbReference>
<dbReference type="SUPFAM" id="SSF52540">
    <property type="entry name" value="P-loop containing nucleoside triphosphate hydrolases"/>
    <property type="match status" value="1"/>
</dbReference>
<evidence type="ECO:0000256" key="3">
    <source>
        <dbReference type="ARBA" id="ARBA00022741"/>
    </source>
</evidence>
<evidence type="ECO:0000256" key="6">
    <source>
        <dbReference type="ARBA" id="ARBA00048178"/>
    </source>
</evidence>
<dbReference type="Proteomes" id="UP001500635">
    <property type="component" value="Unassembled WGS sequence"/>
</dbReference>
<keyword evidence="3" id="KW-0547">Nucleotide-binding</keyword>
<sequence>MTTGPDEDEIDEIEAHRWLCSALSKPGEPLDPRGPNATLSNPDWFVRTGAGAEYLVLPTREDVWDRIIPVPAGTVPVERHACLFAGPPGAGKTYVREQLLRLSPGGWEIIDPDVIKVDLLREAIADGSYETYLKPDLIRGFEAEGHRFRPLELAALVHEESSLIAKLQRAEAIAAGRNIVVDTVLGSRDTASGFVQDLVAAGYSLDIIDVEVPEELSLLRIRQRWREQTEESDSDPDGLGGRWVPSDFPHDLYDRSTVPGRAVSQEMARVSGARYRRFWTPGADADAVIEVDTGA</sequence>
<comment type="similarity">
    <text evidence="1">Belongs to the zeta toxin family.</text>
</comment>
<dbReference type="EMBL" id="BAABFR010000008">
    <property type="protein sequence ID" value="GAA4385926.1"/>
    <property type="molecule type" value="Genomic_DNA"/>
</dbReference>
<keyword evidence="9" id="KW-1185">Reference proteome</keyword>
<evidence type="ECO:0000256" key="2">
    <source>
        <dbReference type="ARBA" id="ARBA00011963"/>
    </source>
</evidence>
<evidence type="ECO:0000259" key="7">
    <source>
        <dbReference type="Pfam" id="PF06414"/>
    </source>
</evidence>
<organism evidence="8 9">
    <name type="scientific">Tsukamurella soli</name>
    <dbReference type="NCBI Taxonomy" id="644556"/>
    <lineage>
        <taxon>Bacteria</taxon>
        <taxon>Bacillati</taxon>
        <taxon>Actinomycetota</taxon>
        <taxon>Actinomycetes</taxon>
        <taxon>Mycobacteriales</taxon>
        <taxon>Tsukamurellaceae</taxon>
        <taxon>Tsukamurella</taxon>
    </lineage>
</organism>
<keyword evidence="4" id="KW-0067">ATP-binding</keyword>
<evidence type="ECO:0000313" key="8">
    <source>
        <dbReference type="EMBL" id="GAA4385926.1"/>
    </source>
</evidence>
<proteinExistence type="inferred from homology"/>
<gene>
    <name evidence="8" type="ORF">GCM10023147_08370</name>
</gene>
<evidence type="ECO:0000256" key="5">
    <source>
        <dbReference type="ARBA" id="ARBA00032897"/>
    </source>
</evidence>
<comment type="catalytic activity">
    <reaction evidence="6">
        <text>UDP-N-acetyl-alpha-D-glucosamine + ATP = UDP-N-acetyl-alpha-D-glucosamine 3'-phosphate + ADP + H(+)</text>
        <dbReference type="Rhea" id="RHEA:32671"/>
        <dbReference type="ChEBI" id="CHEBI:15378"/>
        <dbReference type="ChEBI" id="CHEBI:30616"/>
        <dbReference type="ChEBI" id="CHEBI:57705"/>
        <dbReference type="ChEBI" id="CHEBI:64353"/>
        <dbReference type="ChEBI" id="CHEBI:456216"/>
        <dbReference type="EC" id="2.7.1.176"/>
    </reaction>
</comment>
<comment type="caution">
    <text evidence="8">The sequence shown here is derived from an EMBL/GenBank/DDBJ whole genome shotgun (WGS) entry which is preliminary data.</text>
</comment>
<name>A0ABP8J6I5_9ACTN</name>
<accession>A0ABP8J6I5</accession>
<dbReference type="InterPro" id="IPR010488">
    <property type="entry name" value="Zeta_toxin_domain"/>
</dbReference>
<dbReference type="Pfam" id="PF06414">
    <property type="entry name" value="Zeta_toxin"/>
    <property type="match status" value="1"/>
</dbReference>
<dbReference type="InterPro" id="IPR027417">
    <property type="entry name" value="P-loop_NTPase"/>
</dbReference>
<reference evidence="9" key="1">
    <citation type="journal article" date="2019" name="Int. J. Syst. Evol. Microbiol.">
        <title>The Global Catalogue of Microorganisms (GCM) 10K type strain sequencing project: providing services to taxonomists for standard genome sequencing and annotation.</title>
        <authorList>
            <consortium name="The Broad Institute Genomics Platform"/>
            <consortium name="The Broad Institute Genome Sequencing Center for Infectious Disease"/>
            <person name="Wu L."/>
            <person name="Ma J."/>
        </authorList>
    </citation>
    <scope>NUCLEOTIDE SEQUENCE [LARGE SCALE GENOMIC DNA]</scope>
    <source>
        <strain evidence="9">JCM 17688</strain>
    </source>
</reference>
<protein>
    <recommendedName>
        <fullName evidence="5">UDP-N-acetylglucosamine kinase</fullName>
        <ecNumber evidence="2">2.7.1.176</ecNumber>
    </recommendedName>
    <alternativeName>
        <fullName evidence="5">UDP-N-acetylglucosamine kinase</fullName>
    </alternativeName>
</protein>
<evidence type="ECO:0000256" key="1">
    <source>
        <dbReference type="ARBA" id="ARBA00009104"/>
    </source>
</evidence>
<dbReference type="RefSeq" id="WP_344991288.1">
    <property type="nucleotide sequence ID" value="NZ_BAABFR010000008.1"/>
</dbReference>
<dbReference type="EC" id="2.7.1.176" evidence="2"/>
<feature type="domain" description="Zeta toxin" evidence="7">
    <location>
        <begin position="81"/>
        <end position="263"/>
    </location>
</feature>